<dbReference type="InterPro" id="IPR001254">
    <property type="entry name" value="Trypsin_dom"/>
</dbReference>
<dbReference type="SUPFAM" id="SSF50494">
    <property type="entry name" value="Trypsin-like serine proteases"/>
    <property type="match status" value="1"/>
</dbReference>
<dbReference type="PANTHER" id="PTHR24252:SF7">
    <property type="entry name" value="HYALIN"/>
    <property type="match status" value="1"/>
</dbReference>
<feature type="chain" id="PRO_5045705251" evidence="3">
    <location>
        <begin position="25"/>
        <end position="341"/>
    </location>
</feature>
<gene>
    <name evidence="5" type="ORF">NTJ_11849</name>
</gene>
<evidence type="ECO:0000313" key="6">
    <source>
        <dbReference type="Proteomes" id="UP001307889"/>
    </source>
</evidence>
<dbReference type="PRINTS" id="PR00722">
    <property type="entry name" value="CHYMOTRYPSIN"/>
</dbReference>
<keyword evidence="6" id="KW-1185">Reference proteome</keyword>
<dbReference type="Pfam" id="PF00089">
    <property type="entry name" value="Trypsin"/>
    <property type="match status" value="1"/>
</dbReference>
<dbReference type="InterPro" id="IPR043504">
    <property type="entry name" value="Peptidase_S1_PA_chymotrypsin"/>
</dbReference>
<keyword evidence="2" id="KW-0378">Hydrolase</keyword>
<feature type="signal peptide" evidence="3">
    <location>
        <begin position="1"/>
        <end position="24"/>
    </location>
</feature>
<evidence type="ECO:0000259" key="4">
    <source>
        <dbReference type="PROSITE" id="PS50240"/>
    </source>
</evidence>
<dbReference type="InterPro" id="IPR009003">
    <property type="entry name" value="Peptidase_S1_PA"/>
</dbReference>
<keyword evidence="2" id="KW-0720">Serine protease</keyword>
<reference evidence="5 6" key="1">
    <citation type="submission" date="2023-09" db="EMBL/GenBank/DDBJ databases">
        <title>Nesidiocoris tenuis whole genome shotgun sequence.</title>
        <authorList>
            <person name="Shibata T."/>
            <person name="Shimoda M."/>
            <person name="Kobayashi T."/>
            <person name="Uehara T."/>
        </authorList>
    </citation>
    <scope>NUCLEOTIDE SEQUENCE [LARGE SCALE GENOMIC DNA]</scope>
    <source>
        <strain evidence="5 6">Japan</strain>
    </source>
</reference>
<dbReference type="PROSITE" id="PS00134">
    <property type="entry name" value="TRYPSIN_HIS"/>
    <property type="match status" value="1"/>
</dbReference>
<dbReference type="EMBL" id="AP028918">
    <property type="protein sequence ID" value="BES99033.1"/>
    <property type="molecule type" value="Genomic_DNA"/>
</dbReference>
<evidence type="ECO:0000256" key="1">
    <source>
        <dbReference type="ARBA" id="ARBA00023157"/>
    </source>
</evidence>
<dbReference type="CDD" id="cd00190">
    <property type="entry name" value="Tryp_SPc"/>
    <property type="match status" value="1"/>
</dbReference>
<name>A0ABN7B4A6_9HEMI</name>
<keyword evidence="2" id="KW-0645">Protease</keyword>
<dbReference type="PANTHER" id="PTHR24252">
    <property type="entry name" value="ACROSIN-RELATED"/>
    <property type="match status" value="1"/>
</dbReference>
<evidence type="ECO:0000313" key="5">
    <source>
        <dbReference type="EMBL" id="BES99033.1"/>
    </source>
</evidence>
<dbReference type="PROSITE" id="PS00135">
    <property type="entry name" value="TRYPSIN_SER"/>
    <property type="match status" value="1"/>
</dbReference>
<evidence type="ECO:0000256" key="2">
    <source>
        <dbReference type="RuleBase" id="RU363034"/>
    </source>
</evidence>
<dbReference type="InterPro" id="IPR033116">
    <property type="entry name" value="TRYPSIN_SER"/>
</dbReference>
<organism evidence="5 6">
    <name type="scientific">Nesidiocoris tenuis</name>
    <dbReference type="NCBI Taxonomy" id="355587"/>
    <lineage>
        <taxon>Eukaryota</taxon>
        <taxon>Metazoa</taxon>
        <taxon>Ecdysozoa</taxon>
        <taxon>Arthropoda</taxon>
        <taxon>Hexapoda</taxon>
        <taxon>Insecta</taxon>
        <taxon>Pterygota</taxon>
        <taxon>Neoptera</taxon>
        <taxon>Paraneoptera</taxon>
        <taxon>Hemiptera</taxon>
        <taxon>Heteroptera</taxon>
        <taxon>Panheteroptera</taxon>
        <taxon>Cimicomorpha</taxon>
        <taxon>Miridae</taxon>
        <taxon>Dicyphina</taxon>
        <taxon>Nesidiocoris</taxon>
    </lineage>
</organism>
<dbReference type="SMART" id="SM00020">
    <property type="entry name" value="Tryp_SPc"/>
    <property type="match status" value="1"/>
</dbReference>
<feature type="domain" description="Peptidase S1" evidence="4">
    <location>
        <begin position="90"/>
        <end position="339"/>
    </location>
</feature>
<accession>A0ABN7B4A6</accession>
<keyword evidence="1" id="KW-1015">Disulfide bond</keyword>
<keyword evidence="3" id="KW-0732">Signal</keyword>
<dbReference type="PROSITE" id="PS50240">
    <property type="entry name" value="TRYPSIN_DOM"/>
    <property type="match status" value="1"/>
</dbReference>
<sequence>MTSDWRKFGKFCLLALCLPLMTSAAAHDRIRHRSARNHHYNHDNELEKRFEERCAKYAENVYQLSPDPVLLLGAKPKKQDTCGIISQPTIVGGELASAREFPHMALIGYGDYPIRWRCAGSLINERWVISAAHCTVTADNLVAKYVLLGDLNVTSNIDERQHKAEPKIYQIVGHRNHPDYKKPLVYNDIALYKLNQTVEFNRFVRPICLHGGTSVQDGTALASGWGATENRNFSPHLLKVGLDLTDNEKCNKAYSQNDYQIRKHFRAGINESVQICASGVGKDTCKGDSGGPLQQVLKTPYCMYSLIGVTSVGLKCAEAAPGVYTRVRHYLNWIESTAFLN</sequence>
<evidence type="ECO:0000256" key="3">
    <source>
        <dbReference type="SAM" id="SignalP"/>
    </source>
</evidence>
<dbReference type="InterPro" id="IPR018114">
    <property type="entry name" value="TRYPSIN_HIS"/>
</dbReference>
<proteinExistence type="predicted"/>
<dbReference type="Proteomes" id="UP001307889">
    <property type="component" value="Chromosome 10"/>
</dbReference>
<dbReference type="InterPro" id="IPR001314">
    <property type="entry name" value="Peptidase_S1A"/>
</dbReference>
<dbReference type="Gene3D" id="2.40.10.10">
    <property type="entry name" value="Trypsin-like serine proteases"/>
    <property type="match status" value="2"/>
</dbReference>
<protein>
    <submittedName>
        <fullName evidence="5">Tryp_SPc</fullName>
    </submittedName>
</protein>